<feature type="compositionally biased region" description="Low complexity" evidence="1">
    <location>
        <begin position="770"/>
        <end position="786"/>
    </location>
</feature>
<reference evidence="3" key="1">
    <citation type="submission" date="2021-01" db="EMBL/GenBank/DDBJ databases">
        <authorList>
            <person name="Corre E."/>
            <person name="Pelletier E."/>
            <person name="Niang G."/>
            <person name="Scheremetjew M."/>
            <person name="Finn R."/>
            <person name="Kale V."/>
            <person name="Holt S."/>
            <person name="Cochrane G."/>
            <person name="Meng A."/>
            <person name="Brown T."/>
            <person name="Cohen L."/>
        </authorList>
    </citation>
    <scope>NUCLEOTIDE SEQUENCE</scope>
    <source>
        <strain evidence="3">CCAC1681</strain>
    </source>
</reference>
<keyword evidence="2" id="KW-0812">Transmembrane</keyword>
<dbReference type="InterPro" id="IPR053022">
    <property type="entry name" value="Chloroplast_translocon_comp"/>
</dbReference>
<evidence type="ECO:0000256" key="2">
    <source>
        <dbReference type="SAM" id="Phobius"/>
    </source>
</evidence>
<feature type="compositionally biased region" description="Basic and acidic residues" evidence="1">
    <location>
        <begin position="1351"/>
        <end position="1363"/>
    </location>
</feature>
<feature type="region of interest" description="Disordered" evidence="1">
    <location>
        <begin position="1339"/>
        <end position="1414"/>
    </location>
</feature>
<proteinExistence type="predicted"/>
<feature type="region of interest" description="Disordered" evidence="1">
    <location>
        <begin position="1086"/>
        <end position="1105"/>
    </location>
</feature>
<feature type="compositionally biased region" description="Basic and acidic residues" evidence="1">
    <location>
        <begin position="92"/>
        <end position="102"/>
    </location>
</feature>
<feature type="compositionally biased region" description="Basic and acidic residues" evidence="1">
    <location>
        <begin position="1585"/>
        <end position="1595"/>
    </location>
</feature>
<protein>
    <submittedName>
        <fullName evidence="3">Uncharacterized protein</fullName>
    </submittedName>
</protein>
<feature type="compositionally biased region" description="Low complexity" evidence="1">
    <location>
        <begin position="1339"/>
        <end position="1350"/>
    </location>
</feature>
<dbReference type="EMBL" id="HBEN01009039">
    <property type="protein sequence ID" value="CAD8442681.1"/>
    <property type="molecule type" value="Transcribed_RNA"/>
</dbReference>
<feature type="region of interest" description="Disordered" evidence="1">
    <location>
        <begin position="820"/>
        <end position="841"/>
    </location>
</feature>
<sequence>MAPLCGTMRTVLRGSAVRGVPARSWPAFYPLRRRGAPARRSLGVVAKIFQPRGGKGDNRGDEADGVVSGWTGKFRGFEPLADRDKNSKRKSGKDAVRDEEMTRGPLDSDDFDVDAFESFAEAEAAQREANQTVEEAQLDAVMEDDWPRLTAEALAGAWREWRRFVLQRMGIYALWLGGILCASTGLSHYVGRHFVNNALPWMSATVSQAANRPIRIGRCKGLWPAGLLGCGSFLDVGPLVIGPAEAERSIVEVAKVRLSLRPIASLLQFKIVVSAHLEGVQATLRQGENGSWLGYPEDTLPLSARPTISIPKRGGSGGNDDAGRGAKLALESVRVVNGTASLHLAGDPDPRLLKRMNGTVNISPRGRLELDMQVNPVSRGVPPSQRPVTMKSDTLPRHLRAERTAAEKRSLAKEVARGEDGGHIRCFLSLLPANNTASVGNGKPKKASAVRDASLADLKVRVQLNNTSAAVVERTIPGLPIDITTGRVDGELRLRCNTKESWAFPDFGGQIRCRGVSFHFWDGPDDFADTDVDLVFEGTRMYLHGGKGYYGSIPLKASGDMDLAPGEKNTRALKEARDSGKVPRPHNIQPGSGRCGEYRISAQIAGVDVHDLRETLGVRPPPRPVAGAIRGFLYVGGPLEYPIFTGSAETIPPKPEDLNRGVPGTEAALAEDAVRMGSAEGAVAAYDCLAVKDARAVFTVDTWSQKMTLHEAEASPVAGGEARASGTIRVDAGALYHPEAVDVELEAEGFNPRSVVASLALKEAATIRAAPASSSGDASTDSSGSAENIEGTQGGFLSRAFPSGLQQLLSSNPALEAAVKNAASDRLDRSDASASAPGASPTFGLPQAVYEKIVPAAPGSARATITGPHAAPVVDASWEIKDAGVAGDLKITRSRVSADVRAPAIELSGAAETSYPPLEVALAARTIDESLAAGRPAFTEASADAMLRSLDLAALVVSEDDLARLAPPDRLRLRLSGSAKVNGIVEGAGGASAESLPTATPASIATARAAARQFAAHGIENVSKRPYVPSPDGVYDPKFSGEVSLEGLRVNQLLLAPRLAGEVKASIEGVSMDARGRADEHLRFNLKNPAPDASTSAGLEPPQPSVSMSIHRGLLKADVEASDGRGNMQVAGLRLDDLELASLRGRVERAKLSMDLREKLGAATLRVQQPRLSGMQGEVLDADASWDGRIVRLERAALDQRRSKYTLQGEHCLDDSVWTSLPPKRPVPVAEEDAAEAADADGVETAGDWVVVPEDQATSDGALEGRAVDAGEASVGAAETETSASQRSDVEIPLYPRDPAERVSMQEKLKRFVSTVFRPPAAKTGAEFPASATTAVEATEASVDEASVAEATDRAENAKRAVPEEVTTELAVEARDVAASAPEETSEEADVGVSAASTSDADAADDARDDARGAGPEWVAELTAKEDDVMEEKVFAAVSEEKPSSNPLASVMDRLAAIKLKVTEGGSSNNVVATSSGDAGDGAEAAAAAVSGGERISVSGFAATGFLVGHRFTLDLAKSSEGLNGAGARSGPPEGVSRRVASDAFAEPATPPESRSRTASSSSSASDRTYSSSFSASFSSACTEVSREEPPRAGSRESVPPSRRCASTSAAASSRTDAEKHARLRQRFSTRRTPETCSGGHSSAAATHARTSGANRPAYSFAVSASAWCVTSALITYSTATLCLGLRA</sequence>
<gene>
    <name evidence="3" type="ORF">MSP1401_LOCUS7512</name>
</gene>
<feature type="compositionally biased region" description="Low complexity" evidence="1">
    <location>
        <begin position="1391"/>
        <end position="1401"/>
    </location>
</feature>
<feature type="compositionally biased region" description="Low complexity" evidence="1">
    <location>
        <begin position="1638"/>
        <end position="1649"/>
    </location>
</feature>
<feature type="transmembrane region" description="Helical" evidence="2">
    <location>
        <begin position="169"/>
        <end position="190"/>
    </location>
</feature>
<feature type="compositionally biased region" description="Low complexity" evidence="1">
    <location>
        <begin position="832"/>
        <end position="841"/>
    </location>
</feature>
<dbReference type="PANTHER" id="PTHR34457">
    <property type="entry name" value="EMBRYO DEFECTIVE 2410"/>
    <property type="match status" value="1"/>
</dbReference>
<keyword evidence="2" id="KW-1133">Transmembrane helix</keyword>
<feature type="compositionally biased region" description="Low complexity" evidence="1">
    <location>
        <begin position="1602"/>
        <end position="1615"/>
    </location>
</feature>
<name>A0A7S0D416_MICPS</name>
<organism evidence="3">
    <name type="scientific">Micromonas pusilla</name>
    <name type="common">Picoplanktonic green alga</name>
    <name type="synonym">Chromulina pusilla</name>
    <dbReference type="NCBI Taxonomy" id="38833"/>
    <lineage>
        <taxon>Eukaryota</taxon>
        <taxon>Viridiplantae</taxon>
        <taxon>Chlorophyta</taxon>
        <taxon>Mamiellophyceae</taxon>
        <taxon>Mamiellales</taxon>
        <taxon>Mamiellaceae</taxon>
        <taxon>Micromonas</taxon>
    </lineage>
</organism>
<feature type="region of interest" description="Disordered" evidence="1">
    <location>
        <begin position="78"/>
        <end position="108"/>
    </location>
</feature>
<keyword evidence="2" id="KW-0472">Membrane</keyword>
<evidence type="ECO:0000313" key="3">
    <source>
        <dbReference type="EMBL" id="CAD8442681.1"/>
    </source>
</evidence>
<feature type="compositionally biased region" description="Low complexity" evidence="1">
    <location>
        <begin position="1557"/>
        <end position="1581"/>
    </location>
</feature>
<feature type="region of interest" description="Disordered" evidence="1">
    <location>
        <begin position="770"/>
        <end position="793"/>
    </location>
</feature>
<accession>A0A7S0D416</accession>
<dbReference type="PANTHER" id="PTHR34457:SF3">
    <property type="entry name" value="PROTEIN TIC236, CHLOROPLASTIC"/>
    <property type="match status" value="1"/>
</dbReference>
<feature type="region of interest" description="Disordered" evidence="1">
    <location>
        <begin position="1521"/>
        <end position="1649"/>
    </location>
</feature>
<evidence type="ECO:0000256" key="1">
    <source>
        <dbReference type="SAM" id="MobiDB-lite"/>
    </source>
</evidence>